<dbReference type="Proteomes" id="UP000275078">
    <property type="component" value="Unassembled WGS sequence"/>
</dbReference>
<dbReference type="AlphaFoldDB" id="A0A3N4I2C5"/>
<feature type="compositionally biased region" description="Basic and acidic residues" evidence="1">
    <location>
        <begin position="84"/>
        <end position="116"/>
    </location>
</feature>
<feature type="compositionally biased region" description="Polar residues" evidence="1">
    <location>
        <begin position="118"/>
        <end position="127"/>
    </location>
</feature>
<dbReference type="EMBL" id="ML119697">
    <property type="protein sequence ID" value="RPA79587.1"/>
    <property type="molecule type" value="Genomic_DNA"/>
</dbReference>
<feature type="region of interest" description="Disordered" evidence="1">
    <location>
        <begin position="77"/>
        <end position="127"/>
    </location>
</feature>
<organism evidence="2 3">
    <name type="scientific">Ascobolus immersus RN42</name>
    <dbReference type="NCBI Taxonomy" id="1160509"/>
    <lineage>
        <taxon>Eukaryota</taxon>
        <taxon>Fungi</taxon>
        <taxon>Dikarya</taxon>
        <taxon>Ascomycota</taxon>
        <taxon>Pezizomycotina</taxon>
        <taxon>Pezizomycetes</taxon>
        <taxon>Pezizales</taxon>
        <taxon>Ascobolaceae</taxon>
        <taxon>Ascobolus</taxon>
    </lineage>
</organism>
<name>A0A3N4I2C5_ASCIM</name>
<evidence type="ECO:0000313" key="2">
    <source>
        <dbReference type="EMBL" id="RPA79587.1"/>
    </source>
</evidence>
<accession>A0A3N4I2C5</accession>
<evidence type="ECO:0000256" key="1">
    <source>
        <dbReference type="SAM" id="MobiDB-lite"/>
    </source>
</evidence>
<protein>
    <submittedName>
        <fullName evidence="2">Uncharacterized protein</fullName>
    </submittedName>
</protein>
<keyword evidence="3" id="KW-1185">Reference proteome</keyword>
<sequence>MSFNITGDPYHSFLNELQATVPETIYLAFREKMVQFLFRSGVDGQKKTADDILNLLAPWPTLVESFRSFLPWGYATRAQQNETEEGKNSQKEEDKHEDEQKEVDGVDKQDERDEGLKQQGQASDEDR</sequence>
<evidence type="ECO:0000313" key="3">
    <source>
        <dbReference type="Proteomes" id="UP000275078"/>
    </source>
</evidence>
<proteinExistence type="predicted"/>
<reference evidence="2 3" key="1">
    <citation type="journal article" date="2018" name="Nat. Ecol. Evol.">
        <title>Pezizomycetes genomes reveal the molecular basis of ectomycorrhizal truffle lifestyle.</title>
        <authorList>
            <person name="Murat C."/>
            <person name="Payen T."/>
            <person name="Noel B."/>
            <person name="Kuo A."/>
            <person name="Morin E."/>
            <person name="Chen J."/>
            <person name="Kohler A."/>
            <person name="Krizsan K."/>
            <person name="Balestrini R."/>
            <person name="Da Silva C."/>
            <person name="Montanini B."/>
            <person name="Hainaut M."/>
            <person name="Levati E."/>
            <person name="Barry K.W."/>
            <person name="Belfiori B."/>
            <person name="Cichocki N."/>
            <person name="Clum A."/>
            <person name="Dockter R.B."/>
            <person name="Fauchery L."/>
            <person name="Guy J."/>
            <person name="Iotti M."/>
            <person name="Le Tacon F."/>
            <person name="Lindquist E.A."/>
            <person name="Lipzen A."/>
            <person name="Malagnac F."/>
            <person name="Mello A."/>
            <person name="Molinier V."/>
            <person name="Miyauchi S."/>
            <person name="Poulain J."/>
            <person name="Riccioni C."/>
            <person name="Rubini A."/>
            <person name="Sitrit Y."/>
            <person name="Splivallo R."/>
            <person name="Traeger S."/>
            <person name="Wang M."/>
            <person name="Zifcakova L."/>
            <person name="Wipf D."/>
            <person name="Zambonelli A."/>
            <person name="Paolocci F."/>
            <person name="Nowrousian M."/>
            <person name="Ottonello S."/>
            <person name="Baldrian P."/>
            <person name="Spatafora J.W."/>
            <person name="Henrissat B."/>
            <person name="Nagy L.G."/>
            <person name="Aury J.M."/>
            <person name="Wincker P."/>
            <person name="Grigoriev I.V."/>
            <person name="Bonfante P."/>
            <person name="Martin F.M."/>
        </authorList>
    </citation>
    <scope>NUCLEOTIDE SEQUENCE [LARGE SCALE GENOMIC DNA]</scope>
    <source>
        <strain evidence="2 3">RN42</strain>
    </source>
</reference>
<gene>
    <name evidence="2" type="ORF">BJ508DRAFT_328163</name>
</gene>